<dbReference type="PANTHER" id="PTHR12526">
    <property type="entry name" value="GLYCOSYLTRANSFERASE"/>
    <property type="match status" value="1"/>
</dbReference>
<keyword evidence="2" id="KW-0808">Transferase</keyword>
<evidence type="ECO:0000256" key="3">
    <source>
        <dbReference type="SAM" id="MobiDB-lite"/>
    </source>
</evidence>
<comment type="caution">
    <text evidence="4">The sequence shown here is derived from an EMBL/GenBank/DDBJ whole genome shotgun (WGS) entry which is preliminary data.</text>
</comment>
<evidence type="ECO:0008006" key="6">
    <source>
        <dbReference type="Google" id="ProtNLM"/>
    </source>
</evidence>
<dbReference type="EMBL" id="JAVRRG010000090">
    <property type="protein sequence ID" value="KAK5087453.1"/>
    <property type="molecule type" value="Genomic_DNA"/>
</dbReference>
<reference evidence="4 5" key="1">
    <citation type="submission" date="2023-08" db="EMBL/GenBank/DDBJ databases">
        <title>Black Yeasts Isolated from many extreme environments.</title>
        <authorList>
            <person name="Coleine C."/>
            <person name="Stajich J.E."/>
            <person name="Selbmann L."/>
        </authorList>
    </citation>
    <scope>NUCLEOTIDE SEQUENCE [LARGE SCALE GENOMIC DNA]</scope>
    <source>
        <strain evidence="4 5">CCFEE 5885</strain>
    </source>
</reference>
<dbReference type="PANTHER" id="PTHR12526:SF510">
    <property type="entry name" value="D-INOSITOL 3-PHOSPHATE GLYCOSYLTRANSFERASE"/>
    <property type="match status" value="1"/>
</dbReference>
<evidence type="ECO:0000313" key="5">
    <source>
        <dbReference type="Proteomes" id="UP001345013"/>
    </source>
</evidence>
<evidence type="ECO:0000256" key="2">
    <source>
        <dbReference type="ARBA" id="ARBA00022679"/>
    </source>
</evidence>
<dbReference type="SUPFAM" id="SSF53756">
    <property type="entry name" value="UDP-Glycosyltransferase/glycogen phosphorylase"/>
    <property type="match status" value="1"/>
</dbReference>
<gene>
    <name evidence="4" type="ORF">LTR24_006722</name>
</gene>
<dbReference type="Proteomes" id="UP001345013">
    <property type="component" value="Unassembled WGS sequence"/>
</dbReference>
<dbReference type="Gene3D" id="3.40.50.2000">
    <property type="entry name" value="Glycogen Phosphorylase B"/>
    <property type="match status" value="1"/>
</dbReference>
<proteinExistence type="predicted"/>
<organism evidence="4 5">
    <name type="scientific">Lithohypha guttulata</name>
    <dbReference type="NCBI Taxonomy" id="1690604"/>
    <lineage>
        <taxon>Eukaryota</taxon>
        <taxon>Fungi</taxon>
        <taxon>Dikarya</taxon>
        <taxon>Ascomycota</taxon>
        <taxon>Pezizomycotina</taxon>
        <taxon>Eurotiomycetes</taxon>
        <taxon>Chaetothyriomycetidae</taxon>
        <taxon>Chaetothyriales</taxon>
        <taxon>Trichomeriaceae</taxon>
        <taxon>Lithohypha</taxon>
    </lineage>
</organism>
<dbReference type="Pfam" id="PF13692">
    <property type="entry name" value="Glyco_trans_1_4"/>
    <property type="match status" value="1"/>
</dbReference>
<sequence length="512" mass="58107">MNRFSRIYTESEELTPRSSPAASDESLQDHEIEQHPRVVSPDHGQEINSYREMRVAMVQTAAGLKPPSGGFRGNYATLFALTKHGHATMQFCWAYRKDINSAVAELKAEKKFQVSAWKWGRTPMLNANLEEVQVTYWKFKNVHDILCVALDAEEMIPTYPNNLQQVDAATWIEASLIGQTGEQPARAKTYADWIQDNLNEFEPTHVVFNDAFANVVTSNMPKVRKTTARLEIIHTLEQLPAGPFAGGISGGAKTSAELPLFRELDGLVAVSKAVQKYAKQYCDLDAEMIPNHAWSYKDKDTGDWPRFRKNFAKQNVVMINPAWVKGYEIFLGMARQNKQRVVENNWDELLNRPVYNFIAYSSWGSNPEMVRDLQAAGVKMLDPVTDMEPAFDNISVLIVPSLWQEAWGLIATEAQLRGIPVIASNVGGLPEAKRYVGPLLEVNKIDGTKRKEDGSYAIPSQDVKAWMRELDILLCDKDRYEAQSHMAYYTTRQWVRQFDVRGMEKYLLSVMK</sequence>
<keyword evidence="5" id="KW-1185">Reference proteome</keyword>
<feature type="region of interest" description="Disordered" evidence="3">
    <location>
        <begin position="1"/>
        <end position="43"/>
    </location>
</feature>
<protein>
    <recommendedName>
        <fullName evidence="6">Glycosyltransferase</fullName>
    </recommendedName>
</protein>
<evidence type="ECO:0000256" key="1">
    <source>
        <dbReference type="ARBA" id="ARBA00022676"/>
    </source>
</evidence>
<evidence type="ECO:0000313" key="4">
    <source>
        <dbReference type="EMBL" id="KAK5087453.1"/>
    </source>
</evidence>
<keyword evidence="1" id="KW-0328">Glycosyltransferase</keyword>
<name>A0ABR0K661_9EURO</name>
<feature type="compositionally biased region" description="Basic and acidic residues" evidence="3">
    <location>
        <begin position="27"/>
        <end position="36"/>
    </location>
</feature>
<accession>A0ABR0K661</accession>